<feature type="transmembrane region" description="Helical" evidence="1">
    <location>
        <begin position="178"/>
        <end position="199"/>
    </location>
</feature>
<keyword evidence="1" id="KW-1133">Transmembrane helix</keyword>
<accession>A0A2R4X0R7</accession>
<feature type="transmembrane region" description="Helical" evidence="1">
    <location>
        <begin position="72"/>
        <end position="103"/>
    </location>
</feature>
<dbReference type="EMBL" id="CP028858">
    <property type="protein sequence ID" value="AWB27389.1"/>
    <property type="molecule type" value="Genomic_DNA"/>
</dbReference>
<protein>
    <submittedName>
        <fullName evidence="2">Uncharacterized protein</fullName>
    </submittedName>
</protein>
<organism evidence="2 3">
    <name type="scientific">Halococcoides cellulosivorans</name>
    <dbReference type="NCBI Taxonomy" id="1679096"/>
    <lineage>
        <taxon>Archaea</taxon>
        <taxon>Methanobacteriati</taxon>
        <taxon>Methanobacteriota</taxon>
        <taxon>Stenosarchaea group</taxon>
        <taxon>Halobacteria</taxon>
        <taxon>Halobacteriales</taxon>
        <taxon>Haloarculaceae</taxon>
        <taxon>Halococcoides</taxon>
    </lineage>
</organism>
<evidence type="ECO:0000313" key="3">
    <source>
        <dbReference type="Proteomes" id="UP000244727"/>
    </source>
</evidence>
<feature type="transmembrane region" description="Helical" evidence="1">
    <location>
        <begin position="152"/>
        <end position="171"/>
    </location>
</feature>
<feature type="transmembrane region" description="Helical" evidence="1">
    <location>
        <begin position="27"/>
        <end position="52"/>
    </location>
</feature>
<keyword evidence="1" id="KW-0472">Membrane</keyword>
<feature type="transmembrane region" description="Helical" evidence="1">
    <location>
        <begin position="276"/>
        <end position="300"/>
    </location>
</feature>
<name>A0A2R4X0R7_9EURY</name>
<feature type="transmembrane region" description="Helical" evidence="1">
    <location>
        <begin position="219"/>
        <end position="239"/>
    </location>
</feature>
<evidence type="ECO:0000256" key="1">
    <source>
        <dbReference type="SAM" id="Phobius"/>
    </source>
</evidence>
<dbReference type="GeneID" id="36512156"/>
<keyword evidence="3" id="KW-1185">Reference proteome</keyword>
<sequence length="335" mass="35789">MGWYAIQRVDDAIDLTRDRLWPIERGTWLRFALIMFFVGGGGVGVPTFGQSFSGGDPGSSDPSVGLGAIPEWVIVAVVALVILGIALALALGVIGALMEFVFVESLRSDRVEIRASGRQFGPKGLRLFGFRLAIGLIVVAVFVLPIVLLAAVFYGGGAVAFASLLVIFTLLSPFAFVFAFVVGVIDGFTTHFVVPIMILEDRGVLSAWKRFWGPLKREWKQLVVYLVVMFAISVAVGLLGGIAGFAVAIVLAVPLAVFVVPIGMMVIAVGSGPLQIAGLVAIVVLVALYVIALVVTGLLINTPLETYRRYFALLVLGDIDDEFDIIPDRRPAIEG</sequence>
<dbReference type="RefSeq" id="WP_108381758.1">
    <property type="nucleotide sequence ID" value="NZ_CP028858.1"/>
</dbReference>
<evidence type="ECO:0000313" key="2">
    <source>
        <dbReference type="EMBL" id="AWB27389.1"/>
    </source>
</evidence>
<keyword evidence="1" id="KW-0812">Transmembrane</keyword>
<reference evidence="2 3" key="1">
    <citation type="submission" date="2018-04" db="EMBL/GenBank/DDBJ databases">
        <title>Halococcoides cellulosivorans gen. nov., sp. nov., an extremely halophilic cellulose-utilizing haloarchaeon from hypersaline lakes.</title>
        <authorList>
            <person name="Sorokin D.Y."/>
            <person name="Toshchakov S.V."/>
            <person name="Samarov N.I."/>
            <person name="Korzhenkov A."/>
            <person name="Kublanov I.V."/>
        </authorList>
    </citation>
    <scope>NUCLEOTIDE SEQUENCE [LARGE SCALE GENOMIC DNA]</scope>
    <source>
        <strain evidence="2 3">HArcel1</strain>
    </source>
</reference>
<feature type="transmembrane region" description="Helical" evidence="1">
    <location>
        <begin position="124"/>
        <end position="146"/>
    </location>
</feature>
<dbReference type="KEGG" id="harc:HARCEL1_06575"/>
<gene>
    <name evidence="2" type="ORF">HARCEL1_06575</name>
</gene>
<dbReference type="InterPro" id="IPR055966">
    <property type="entry name" value="DUF7544"/>
</dbReference>
<dbReference type="AlphaFoldDB" id="A0A2R4X0R7"/>
<dbReference type="Proteomes" id="UP000244727">
    <property type="component" value="Chromosome"/>
</dbReference>
<proteinExistence type="predicted"/>
<feature type="transmembrane region" description="Helical" evidence="1">
    <location>
        <begin position="246"/>
        <end position="270"/>
    </location>
</feature>
<dbReference type="Pfam" id="PF24400">
    <property type="entry name" value="DUF7544"/>
    <property type="match status" value="1"/>
</dbReference>